<keyword evidence="6" id="KW-1185">Reference proteome</keyword>
<reference evidence="5 6" key="1">
    <citation type="journal article" date="2019" name="Sci. Rep.">
        <title>Orb-weaving spider Araneus ventricosus genome elucidates the spidroin gene catalogue.</title>
        <authorList>
            <person name="Kono N."/>
            <person name="Nakamura H."/>
            <person name="Ohtoshi R."/>
            <person name="Moran D.A.P."/>
            <person name="Shinohara A."/>
            <person name="Yoshida Y."/>
            <person name="Fujiwara M."/>
            <person name="Mori M."/>
            <person name="Tomita M."/>
            <person name="Arakawa K."/>
        </authorList>
    </citation>
    <scope>NUCLEOTIDE SEQUENCE [LARGE SCALE GENOMIC DNA]</scope>
</reference>
<protein>
    <submittedName>
        <fullName evidence="5">Uncharacterized protein</fullName>
    </submittedName>
</protein>
<evidence type="ECO:0000313" key="6">
    <source>
        <dbReference type="Proteomes" id="UP000499080"/>
    </source>
</evidence>
<dbReference type="Pfam" id="PF00067">
    <property type="entry name" value="p450"/>
    <property type="match status" value="1"/>
</dbReference>
<evidence type="ECO:0000256" key="4">
    <source>
        <dbReference type="ARBA" id="ARBA00023033"/>
    </source>
</evidence>
<dbReference type="GO" id="GO:0020037">
    <property type="term" value="F:heme binding"/>
    <property type="evidence" value="ECO:0007669"/>
    <property type="project" value="InterPro"/>
</dbReference>
<proteinExistence type="inferred from homology"/>
<dbReference type="PANTHER" id="PTHR24300">
    <property type="entry name" value="CYTOCHROME P450 508A4-RELATED"/>
    <property type="match status" value="1"/>
</dbReference>
<dbReference type="SUPFAM" id="SSF48264">
    <property type="entry name" value="Cytochrome P450"/>
    <property type="match status" value="1"/>
</dbReference>
<keyword evidence="3" id="KW-0408">Iron</keyword>
<keyword evidence="4" id="KW-0503">Monooxygenase</keyword>
<name>A0A4Y2CUW1_ARAVE</name>
<evidence type="ECO:0000256" key="1">
    <source>
        <dbReference type="ARBA" id="ARBA00010617"/>
    </source>
</evidence>
<dbReference type="EMBL" id="BGPR01087716">
    <property type="protein sequence ID" value="GBM08271.1"/>
    <property type="molecule type" value="Genomic_DNA"/>
</dbReference>
<dbReference type="Gene3D" id="1.10.630.10">
    <property type="entry name" value="Cytochrome P450"/>
    <property type="match status" value="1"/>
</dbReference>
<dbReference type="InterPro" id="IPR036396">
    <property type="entry name" value="Cyt_P450_sf"/>
</dbReference>
<dbReference type="GO" id="GO:0006082">
    <property type="term" value="P:organic acid metabolic process"/>
    <property type="evidence" value="ECO:0007669"/>
    <property type="project" value="TreeGrafter"/>
</dbReference>
<evidence type="ECO:0000256" key="3">
    <source>
        <dbReference type="ARBA" id="ARBA00023004"/>
    </source>
</evidence>
<dbReference type="InterPro" id="IPR001128">
    <property type="entry name" value="Cyt_P450"/>
</dbReference>
<comment type="caution">
    <text evidence="5">The sequence shown here is derived from an EMBL/GenBank/DDBJ whole genome shotgun (WGS) entry which is preliminary data.</text>
</comment>
<accession>A0A4Y2CUW1</accession>
<evidence type="ECO:0000313" key="5">
    <source>
        <dbReference type="EMBL" id="GBM08271.1"/>
    </source>
</evidence>
<dbReference type="GO" id="GO:0016712">
    <property type="term" value="F:oxidoreductase activity, acting on paired donors, with incorporation or reduction of molecular oxygen, reduced flavin or flavoprotein as one donor, and incorporation of one atom of oxygen"/>
    <property type="evidence" value="ECO:0007669"/>
    <property type="project" value="TreeGrafter"/>
</dbReference>
<sequence>MASDMEIQKRGQDEIDTVLGREGKVQWSDRHSLPYTHAAIMEGQRWMTIAPINTSR</sequence>
<evidence type="ECO:0000256" key="2">
    <source>
        <dbReference type="ARBA" id="ARBA00022723"/>
    </source>
</evidence>
<dbReference type="InterPro" id="IPR050182">
    <property type="entry name" value="Cytochrome_P450_fam2"/>
</dbReference>
<dbReference type="PANTHER" id="PTHR24300:SF375">
    <property type="entry name" value="CYTOCHROME P450 FAMILY"/>
    <property type="match status" value="1"/>
</dbReference>
<dbReference type="AlphaFoldDB" id="A0A4Y2CUW1"/>
<gene>
    <name evidence="5" type="ORF">AVEN_175009_1</name>
</gene>
<feature type="non-terminal residue" evidence="5">
    <location>
        <position position="56"/>
    </location>
</feature>
<organism evidence="5 6">
    <name type="scientific">Araneus ventricosus</name>
    <name type="common">Orbweaver spider</name>
    <name type="synonym">Epeira ventricosa</name>
    <dbReference type="NCBI Taxonomy" id="182803"/>
    <lineage>
        <taxon>Eukaryota</taxon>
        <taxon>Metazoa</taxon>
        <taxon>Ecdysozoa</taxon>
        <taxon>Arthropoda</taxon>
        <taxon>Chelicerata</taxon>
        <taxon>Arachnida</taxon>
        <taxon>Araneae</taxon>
        <taxon>Araneomorphae</taxon>
        <taxon>Entelegynae</taxon>
        <taxon>Araneoidea</taxon>
        <taxon>Araneidae</taxon>
        <taxon>Araneus</taxon>
    </lineage>
</organism>
<comment type="similarity">
    <text evidence="1">Belongs to the cytochrome P450 family.</text>
</comment>
<keyword evidence="2" id="KW-0479">Metal-binding</keyword>
<dbReference type="Proteomes" id="UP000499080">
    <property type="component" value="Unassembled WGS sequence"/>
</dbReference>
<dbReference type="GO" id="GO:0005737">
    <property type="term" value="C:cytoplasm"/>
    <property type="evidence" value="ECO:0007669"/>
    <property type="project" value="TreeGrafter"/>
</dbReference>
<keyword evidence="4" id="KW-0560">Oxidoreductase</keyword>
<dbReference type="GO" id="GO:0006805">
    <property type="term" value="P:xenobiotic metabolic process"/>
    <property type="evidence" value="ECO:0007669"/>
    <property type="project" value="TreeGrafter"/>
</dbReference>
<dbReference type="OrthoDB" id="3934656at2759"/>
<dbReference type="GO" id="GO:0005506">
    <property type="term" value="F:iron ion binding"/>
    <property type="evidence" value="ECO:0007669"/>
    <property type="project" value="InterPro"/>
</dbReference>